<sequence>MALLPSTPSTPPLSSQITTHTARAASNTVHPCLAKAAKRYQHIVLHRRILSAGCFSAASTPPPASGVGSSASAGSSAAAAAAGSAEQVPADRESQYLCPGTGCNTNLFLKENIHKGRADYPACRTLAPAPARAPAI</sequence>
<evidence type="ECO:0000256" key="1">
    <source>
        <dbReference type="SAM" id="MobiDB-lite"/>
    </source>
</evidence>
<accession>D7FWQ2</accession>
<dbReference type="InParanoid" id="D7FWQ2"/>
<feature type="region of interest" description="Disordered" evidence="1">
    <location>
        <begin position="58"/>
        <end position="86"/>
    </location>
</feature>
<feature type="compositionally biased region" description="Low complexity" evidence="1">
    <location>
        <begin position="1"/>
        <end position="15"/>
    </location>
</feature>
<evidence type="ECO:0000313" key="3">
    <source>
        <dbReference type="Proteomes" id="UP000002630"/>
    </source>
</evidence>
<reference evidence="2 3" key="1">
    <citation type="journal article" date="2010" name="Nature">
        <title>The Ectocarpus genome and the independent evolution of multicellularity in brown algae.</title>
        <authorList>
            <person name="Cock J.M."/>
            <person name="Sterck L."/>
            <person name="Rouze P."/>
            <person name="Scornet D."/>
            <person name="Allen A.E."/>
            <person name="Amoutzias G."/>
            <person name="Anthouard V."/>
            <person name="Artiguenave F."/>
            <person name="Aury J.M."/>
            <person name="Badger J.H."/>
            <person name="Beszteri B."/>
            <person name="Billiau K."/>
            <person name="Bonnet E."/>
            <person name="Bothwell J.H."/>
            <person name="Bowler C."/>
            <person name="Boyen C."/>
            <person name="Brownlee C."/>
            <person name="Carrano C.J."/>
            <person name="Charrier B."/>
            <person name="Cho G.Y."/>
            <person name="Coelho S.M."/>
            <person name="Collen J."/>
            <person name="Corre E."/>
            <person name="Da Silva C."/>
            <person name="Delage L."/>
            <person name="Delaroque N."/>
            <person name="Dittami S.M."/>
            <person name="Doulbeau S."/>
            <person name="Elias M."/>
            <person name="Farnham G."/>
            <person name="Gachon C.M."/>
            <person name="Gschloessl B."/>
            <person name="Heesch S."/>
            <person name="Jabbari K."/>
            <person name="Jubin C."/>
            <person name="Kawai H."/>
            <person name="Kimura K."/>
            <person name="Kloareg B."/>
            <person name="Kupper F.C."/>
            <person name="Lang D."/>
            <person name="Le Bail A."/>
            <person name="Leblanc C."/>
            <person name="Lerouge P."/>
            <person name="Lohr M."/>
            <person name="Lopez P.J."/>
            <person name="Martens C."/>
            <person name="Maumus F."/>
            <person name="Michel G."/>
            <person name="Miranda-Saavedra D."/>
            <person name="Morales J."/>
            <person name="Moreau H."/>
            <person name="Motomura T."/>
            <person name="Nagasato C."/>
            <person name="Napoli C.A."/>
            <person name="Nelson D.R."/>
            <person name="Nyvall-Collen P."/>
            <person name="Peters A.F."/>
            <person name="Pommier C."/>
            <person name="Potin P."/>
            <person name="Poulain J."/>
            <person name="Quesneville H."/>
            <person name="Read B."/>
            <person name="Rensing S.A."/>
            <person name="Ritter A."/>
            <person name="Rousvoal S."/>
            <person name="Samanta M."/>
            <person name="Samson G."/>
            <person name="Schroeder D.C."/>
            <person name="Segurens B."/>
            <person name="Strittmatter M."/>
            <person name="Tonon T."/>
            <person name="Tregear J.W."/>
            <person name="Valentin K."/>
            <person name="von Dassow P."/>
            <person name="Yamagishi T."/>
            <person name="Van de Peer Y."/>
            <person name="Wincker P."/>
        </authorList>
    </citation>
    <scope>NUCLEOTIDE SEQUENCE [LARGE SCALE GENOMIC DNA]</scope>
    <source>
        <strain evidence="3">Ec32 / CCAP1310/4</strain>
    </source>
</reference>
<keyword evidence="3" id="KW-1185">Reference proteome</keyword>
<dbReference type="AlphaFoldDB" id="D7FWQ2"/>
<feature type="region of interest" description="Disordered" evidence="1">
    <location>
        <begin position="1"/>
        <end position="21"/>
    </location>
</feature>
<protein>
    <submittedName>
        <fullName evidence="2">Uncharacterized protein</fullName>
    </submittedName>
</protein>
<feature type="compositionally biased region" description="Low complexity" evidence="1">
    <location>
        <begin position="65"/>
        <end position="85"/>
    </location>
</feature>
<evidence type="ECO:0000313" key="2">
    <source>
        <dbReference type="EMBL" id="CBJ32140.1"/>
    </source>
</evidence>
<dbReference type="Proteomes" id="UP000002630">
    <property type="component" value="Unassembled WGS sequence"/>
</dbReference>
<proteinExistence type="predicted"/>
<dbReference type="EMBL" id="FN649760">
    <property type="protein sequence ID" value="CBJ32140.1"/>
    <property type="molecule type" value="Genomic_DNA"/>
</dbReference>
<name>D7FWQ2_ECTSI</name>
<organism evidence="2 3">
    <name type="scientific">Ectocarpus siliculosus</name>
    <name type="common">Brown alga</name>
    <name type="synonym">Conferva siliculosa</name>
    <dbReference type="NCBI Taxonomy" id="2880"/>
    <lineage>
        <taxon>Eukaryota</taxon>
        <taxon>Sar</taxon>
        <taxon>Stramenopiles</taxon>
        <taxon>Ochrophyta</taxon>
        <taxon>PX clade</taxon>
        <taxon>Phaeophyceae</taxon>
        <taxon>Ectocarpales</taxon>
        <taxon>Ectocarpaceae</taxon>
        <taxon>Ectocarpus</taxon>
    </lineage>
</organism>
<gene>
    <name evidence="2" type="ORF">Esi_0310_0014</name>
</gene>